<sequence>MLEVGEDKDPLMSSPGLWGLCARAVGQVAATQPTGLFSSSSDWETRLHAAARPILILWVGCKCPSLLGSIMAWFHDADPQGSITYGSVQPPPTRFKPGALHAGGAGPMPLPYAAALGRGDHARAWRLKVCHVASQCDSVSDQLRYSSSEWEEQVHLV</sequence>
<dbReference type="AlphaFoldDB" id="A0AAD3RBK2"/>
<gene>
    <name evidence="1" type="ORF">AKAME5_002915800</name>
</gene>
<evidence type="ECO:0000313" key="1">
    <source>
        <dbReference type="EMBL" id="GLD62672.1"/>
    </source>
</evidence>
<organism evidence="1 2">
    <name type="scientific">Lates japonicus</name>
    <name type="common">Japanese lates</name>
    <dbReference type="NCBI Taxonomy" id="270547"/>
    <lineage>
        <taxon>Eukaryota</taxon>
        <taxon>Metazoa</taxon>
        <taxon>Chordata</taxon>
        <taxon>Craniata</taxon>
        <taxon>Vertebrata</taxon>
        <taxon>Euteleostomi</taxon>
        <taxon>Actinopterygii</taxon>
        <taxon>Neopterygii</taxon>
        <taxon>Teleostei</taxon>
        <taxon>Neoteleostei</taxon>
        <taxon>Acanthomorphata</taxon>
        <taxon>Carangaria</taxon>
        <taxon>Carangaria incertae sedis</taxon>
        <taxon>Centropomidae</taxon>
        <taxon>Lates</taxon>
    </lineage>
</organism>
<proteinExistence type="predicted"/>
<protein>
    <submittedName>
        <fullName evidence="1">Ankyrin repeat and IBR domain-containing protein 1</fullName>
    </submittedName>
</protein>
<accession>A0AAD3RBK2</accession>
<reference evidence="1" key="1">
    <citation type="submission" date="2022-08" db="EMBL/GenBank/DDBJ databases">
        <title>Genome sequencing of akame (Lates japonicus).</title>
        <authorList>
            <person name="Hashiguchi Y."/>
            <person name="Takahashi H."/>
        </authorList>
    </citation>
    <scope>NUCLEOTIDE SEQUENCE</scope>
    <source>
        <strain evidence="1">Kochi</strain>
    </source>
</reference>
<keyword evidence="2" id="KW-1185">Reference proteome</keyword>
<name>A0AAD3RBK2_LATJO</name>
<dbReference type="EMBL" id="BRZM01005260">
    <property type="protein sequence ID" value="GLD62672.1"/>
    <property type="molecule type" value="Genomic_DNA"/>
</dbReference>
<evidence type="ECO:0000313" key="2">
    <source>
        <dbReference type="Proteomes" id="UP001279410"/>
    </source>
</evidence>
<dbReference type="Proteomes" id="UP001279410">
    <property type="component" value="Unassembled WGS sequence"/>
</dbReference>
<comment type="caution">
    <text evidence="1">The sequence shown here is derived from an EMBL/GenBank/DDBJ whole genome shotgun (WGS) entry which is preliminary data.</text>
</comment>